<keyword evidence="2 6" id="KW-0812">Transmembrane</keyword>
<protein>
    <submittedName>
        <fullName evidence="8">Cytochrome c biogenesis protein ResB</fullName>
    </submittedName>
</protein>
<evidence type="ECO:0000259" key="7">
    <source>
        <dbReference type="Pfam" id="PF05140"/>
    </source>
</evidence>
<evidence type="ECO:0000313" key="9">
    <source>
        <dbReference type="Proteomes" id="UP001596087"/>
    </source>
</evidence>
<feature type="transmembrane region" description="Helical" evidence="6">
    <location>
        <begin position="52"/>
        <end position="75"/>
    </location>
</feature>
<evidence type="ECO:0000256" key="4">
    <source>
        <dbReference type="ARBA" id="ARBA00022989"/>
    </source>
</evidence>
<dbReference type="Proteomes" id="UP001596087">
    <property type="component" value="Unassembled WGS sequence"/>
</dbReference>
<accession>A0ABW0BD46</accession>
<evidence type="ECO:0000256" key="6">
    <source>
        <dbReference type="SAM" id="Phobius"/>
    </source>
</evidence>
<feature type="domain" description="ResB-like" evidence="7">
    <location>
        <begin position="1"/>
        <end position="480"/>
    </location>
</feature>
<dbReference type="Pfam" id="PF05140">
    <property type="entry name" value="ResB"/>
    <property type="match status" value="1"/>
</dbReference>
<keyword evidence="9" id="KW-1185">Reference proteome</keyword>
<dbReference type="PANTHER" id="PTHR31566:SF0">
    <property type="entry name" value="CYTOCHROME C BIOGENESIS PROTEIN CCS1, CHLOROPLASTIC"/>
    <property type="match status" value="1"/>
</dbReference>
<keyword evidence="5 6" id="KW-0472">Membrane</keyword>
<sequence length="496" mass="53622">MRSALMLLMLLGLAAIPGSLVPQDRVDAFAVSRWKFAHPGLTPLYERLGLFHVYGSVWFSAIYMLLMASLVGCILPRLKVYWRAAAATPPRAPRNPSRLPNFLAAKLDATAEETAERARARLRRQRYRVRTTREADGSVTIAAQRGYLREAGNLLFHLSVVLVLVSFAIGTLFGFRGGVIVVSGQTFTNVRQSYDDFAPGGLFGADGLEPFNLTLDDFKASFMRAGPTLGQPTAFSADLTYQTFPGAAERSKTIEVNQPLTIGNTSVFLVGNGYAPLITVRDGKGKTVYSGPTVFLPEDATYASWGVIKVPDAQPTQLGFEGQFLPTYGYDKQGGTFSQFPDTLAPTLSLTAYKGDLGLGSGIPQSVYSLNKKKLTALTDTDGKPLTLTIPMGKTRRLPNGIGTITFDGVRRWAKLQISATPAEPLALGGVVLGLIGLLASLYVRPRRIWLRARPRSGAGADVELAGLDRREGHGLDRALTQLLANIEADIEKAAT</sequence>
<evidence type="ECO:0000256" key="1">
    <source>
        <dbReference type="ARBA" id="ARBA00004141"/>
    </source>
</evidence>
<dbReference type="PANTHER" id="PTHR31566">
    <property type="entry name" value="CYTOCHROME C BIOGENESIS PROTEIN CCS1, CHLOROPLASTIC"/>
    <property type="match status" value="1"/>
</dbReference>
<dbReference type="EMBL" id="JBHSKD010000002">
    <property type="protein sequence ID" value="MFC5175115.1"/>
    <property type="molecule type" value="Genomic_DNA"/>
</dbReference>
<gene>
    <name evidence="8" type="ORF">ACFPGP_00435</name>
</gene>
<keyword evidence="3" id="KW-0201">Cytochrome c-type biogenesis</keyword>
<evidence type="ECO:0000313" key="8">
    <source>
        <dbReference type="EMBL" id="MFC5175115.1"/>
    </source>
</evidence>
<feature type="transmembrane region" description="Helical" evidence="6">
    <location>
        <begin position="426"/>
        <end position="444"/>
    </location>
</feature>
<evidence type="ECO:0000256" key="5">
    <source>
        <dbReference type="ARBA" id="ARBA00023136"/>
    </source>
</evidence>
<reference evidence="9" key="1">
    <citation type="journal article" date="2019" name="Int. J. Syst. Evol. Microbiol.">
        <title>The Global Catalogue of Microorganisms (GCM) 10K type strain sequencing project: providing services to taxonomists for standard genome sequencing and annotation.</title>
        <authorList>
            <consortium name="The Broad Institute Genomics Platform"/>
            <consortium name="The Broad Institute Genome Sequencing Center for Infectious Disease"/>
            <person name="Wu L."/>
            <person name="Ma J."/>
        </authorList>
    </citation>
    <scope>NUCLEOTIDE SEQUENCE [LARGE SCALE GENOMIC DNA]</scope>
    <source>
        <strain evidence="9">DFY41</strain>
    </source>
</reference>
<dbReference type="RefSeq" id="WP_378585386.1">
    <property type="nucleotide sequence ID" value="NZ_JBHSKD010000002.1"/>
</dbReference>
<name>A0ABW0BD46_9ACTN</name>
<feature type="transmembrane region" description="Helical" evidence="6">
    <location>
        <begin position="154"/>
        <end position="175"/>
    </location>
</feature>
<keyword evidence="4 6" id="KW-1133">Transmembrane helix</keyword>
<organism evidence="8 9">
    <name type="scientific">Nocardioides taihuensis</name>
    <dbReference type="NCBI Taxonomy" id="1835606"/>
    <lineage>
        <taxon>Bacteria</taxon>
        <taxon>Bacillati</taxon>
        <taxon>Actinomycetota</taxon>
        <taxon>Actinomycetes</taxon>
        <taxon>Propionibacteriales</taxon>
        <taxon>Nocardioidaceae</taxon>
        <taxon>Nocardioides</taxon>
    </lineage>
</organism>
<comment type="caution">
    <text evidence="8">The sequence shown here is derived from an EMBL/GenBank/DDBJ whole genome shotgun (WGS) entry which is preliminary data.</text>
</comment>
<proteinExistence type="predicted"/>
<evidence type="ECO:0000256" key="2">
    <source>
        <dbReference type="ARBA" id="ARBA00022692"/>
    </source>
</evidence>
<dbReference type="InterPro" id="IPR023494">
    <property type="entry name" value="Cyt_c_bgen_Ccs1/CcsB/ResB"/>
</dbReference>
<dbReference type="InterPro" id="IPR007816">
    <property type="entry name" value="ResB-like_domain"/>
</dbReference>
<comment type="subcellular location">
    <subcellularLocation>
        <location evidence="1">Membrane</location>
        <topology evidence="1">Multi-pass membrane protein</topology>
    </subcellularLocation>
</comment>
<evidence type="ECO:0000256" key="3">
    <source>
        <dbReference type="ARBA" id="ARBA00022748"/>
    </source>
</evidence>